<feature type="region of interest" description="Disordered" evidence="1">
    <location>
        <begin position="1"/>
        <end position="80"/>
    </location>
</feature>
<evidence type="ECO:0000256" key="1">
    <source>
        <dbReference type="SAM" id="MobiDB-lite"/>
    </source>
</evidence>
<sequence length="97" mass="11273">MEGVGQLREGVDGDSDEAEGSDRDPLLGPHRARGNQGSKLEQDEEDAQLVGPHVVRNRRGHRRRQVRPHRPRGSRRRRPRRRLWHLGFALRLLLHQL</sequence>
<accession>A0A5N6RSH7</accession>
<reference evidence="2 3" key="1">
    <citation type="submission" date="2019-06" db="EMBL/GenBank/DDBJ databases">
        <title>A chromosomal-level reference genome of Carpinus fangiana (Coryloideae, Betulaceae).</title>
        <authorList>
            <person name="Yang X."/>
            <person name="Wang Z."/>
            <person name="Zhang L."/>
            <person name="Hao G."/>
            <person name="Liu J."/>
            <person name="Yang Y."/>
        </authorList>
    </citation>
    <scope>NUCLEOTIDE SEQUENCE [LARGE SCALE GENOMIC DNA]</scope>
    <source>
        <strain evidence="2">Cfa_2016G</strain>
        <tissue evidence="2">Leaf</tissue>
    </source>
</reference>
<feature type="compositionally biased region" description="Basic residues" evidence="1">
    <location>
        <begin position="55"/>
        <end position="80"/>
    </location>
</feature>
<protein>
    <submittedName>
        <fullName evidence="2">Uncharacterized protein</fullName>
    </submittedName>
</protein>
<proteinExistence type="predicted"/>
<dbReference type="AlphaFoldDB" id="A0A5N6RSH7"/>
<evidence type="ECO:0000313" key="2">
    <source>
        <dbReference type="EMBL" id="KAE8124629.1"/>
    </source>
</evidence>
<dbReference type="EMBL" id="CM017328">
    <property type="protein sequence ID" value="KAE8124629.1"/>
    <property type="molecule type" value="Genomic_DNA"/>
</dbReference>
<gene>
    <name evidence="2" type="ORF">FH972_019495</name>
</gene>
<dbReference type="Proteomes" id="UP000327013">
    <property type="component" value="Chromosome 8"/>
</dbReference>
<keyword evidence="3" id="KW-1185">Reference proteome</keyword>
<organism evidence="2 3">
    <name type="scientific">Carpinus fangiana</name>
    <dbReference type="NCBI Taxonomy" id="176857"/>
    <lineage>
        <taxon>Eukaryota</taxon>
        <taxon>Viridiplantae</taxon>
        <taxon>Streptophyta</taxon>
        <taxon>Embryophyta</taxon>
        <taxon>Tracheophyta</taxon>
        <taxon>Spermatophyta</taxon>
        <taxon>Magnoliopsida</taxon>
        <taxon>eudicotyledons</taxon>
        <taxon>Gunneridae</taxon>
        <taxon>Pentapetalae</taxon>
        <taxon>rosids</taxon>
        <taxon>fabids</taxon>
        <taxon>Fagales</taxon>
        <taxon>Betulaceae</taxon>
        <taxon>Carpinus</taxon>
    </lineage>
</organism>
<evidence type="ECO:0000313" key="3">
    <source>
        <dbReference type="Proteomes" id="UP000327013"/>
    </source>
</evidence>
<name>A0A5N6RSH7_9ROSI</name>